<evidence type="ECO:0000313" key="3">
    <source>
        <dbReference type="Proteomes" id="UP000037755"/>
    </source>
</evidence>
<feature type="transmembrane region" description="Helical" evidence="1">
    <location>
        <begin position="21"/>
        <end position="40"/>
    </location>
</feature>
<keyword evidence="1" id="KW-1133">Transmembrane helix</keyword>
<dbReference type="Proteomes" id="UP000037755">
    <property type="component" value="Unassembled WGS sequence"/>
</dbReference>
<sequence>MESRSFTIFYPIKKFYLTPEKVYYLLWIIFGITAISIAVFDKENSAVSRFWAAYFIVLLAIHIVFLLTRSKRYVVLKGRLDGKIVFYENRIAINGESIYLDEIEGLDFVFNDYKDKPIEVDYSKESDLLYDIKAKRLQGVDNCVEIILTSGKKVVCLFQRHYPNEKYFMADIFRAYYRQGKIGAGLAMELLGLENEGELKAV</sequence>
<keyword evidence="3" id="KW-1185">Reference proteome</keyword>
<evidence type="ECO:0000313" key="2">
    <source>
        <dbReference type="EMBL" id="KOS06211.1"/>
    </source>
</evidence>
<keyword evidence="1" id="KW-0472">Membrane</keyword>
<dbReference type="AlphaFoldDB" id="A0A0M8MHA2"/>
<accession>A0A0M8MHA2</accession>
<proteinExistence type="predicted"/>
<dbReference type="STRING" id="1202724.AM493_09340"/>
<comment type="caution">
    <text evidence="2">The sequence shown here is derived from an EMBL/GenBank/DDBJ whole genome shotgun (WGS) entry which is preliminary data.</text>
</comment>
<dbReference type="EMBL" id="LIYD01000005">
    <property type="protein sequence ID" value="KOS06211.1"/>
    <property type="molecule type" value="Genomic_DNA"/>
</dbReference>
<name>A0A0M8MHA2_9FLAO</name>
<dbReference type="PATRIC" id="fig|1202724.3.peg.1939"/>
<keyword evidence="1" id="KW-0812">Transmembrane</keyword>
<organism evidence="2 3">
    <name type="scientific">Flavobacterium akiainvivens</name>
    <dbReference type="NCBI Taxonomy" id="1202724"/>
    <lineage>
        <taxon>Bacteria</taxon>
        <taxon>Pseudomonadati</taxon>
        <taxon>Bacteroidota</taxon>
        <taxon>Flavobacteriia</taxon>
        <taxon>Flavobacteriales</taxon>
        <taxon>Flavobacteriaceae</taxon>
        <taxon>Flavobacterium</taxon>
    </lineage>
</organism>
<protein>
    <submittedName>
        <fullName evidence="2">Uncharacterized protein</fullName>
    </submittedName>
</protein>
<feature type="transmembrane region" description="Helical" evidence="1">
    <location>
        <begin position="46"/>
        <end position="67"/>
    </location>
</feature>
<gene>
    <name evidence="2" type="ORF">AM493_09340</name>
</gene>
<reference evidence="2 3" key="1">
    <citation type="submission" date="2015-08" db="EMBL/GenBank/DDBJ databases">
        <title>Whole genome sequence of Flavobacterium akiainvivens IK-1T, from decaying Wikstroemia oahuensis, an endemic Hawaiian shrub.</title>
        <authorList>
            <person name="Wan X."/>
            <person name="Hou S."/>
            <person name="Saito J."/>
            <person name="Donachie S."/>
        </authorList>
    </citation>
    <scope>NUCLEOTIDE SEQUENCE [LARGE SCALE GENOMIC DNA]</scope>
    <source>
        <strain evidence="2 3">IK-1</strain>
    </source>
</reference>
<evidence type="ECO:0000256" key="1">
    <source>
        <dbReference type="SAM" id="Phobius"/>
    </source>
</evidence>